<proteinExistence type="predicted"/>
<sequence length="346" mass="38371">MATEIQKILDNHSRVVEEGYISTGDLKYRSYAVTTLRGGVGKSTLSFNLAFEISRKHSLLIADLCAQTNLTENILRGAEHRVDILRALQPALLGSAFGDVPDDISYKVSSYCDSFKGGKPTFIIPGSPELFAFPSTLYQQLQIANAQNNAKAVNNLLDILNKILNKESEEKKLEKIIMDTSPFYAGGTHLAWCAADAVIIPVRVDEHSIESLELTLDLLSNKSKDFKIWDERAGGRNTPKVAAIVMTMAGAKSQKKFTPDSASRMYVERALAIAEKYPHLFDFDDPRDAFVITDDFMSTGRISGAKSIPIAELKVNSFHSVEGKRLQVNSSAERYKRELKYLVSIL</sequence>
<dbReference type="Gene3D" id="3.40.50.300">
    <property type="entry name" value="P-loop containing nucleotide triphosphate hydrolases"/>
    <property type="match status" value="1"/>
</dbReference>
<dbReference type="SUPFAM" id="SSF52540">
    <property type="entry name" value="P-loop containing nucleoside triphosphate hydrolases"/>
    <property type="match status" value="1"/>
</dbReference>
<evidence type="ECO:0000313" key="4">
    <source>
        <dbReference type="Proteomes" id="UP000237365"/>
    </source>
</evidence>
<reference evidence="2 4" key="3">
    <citation type="submission" date="2024-07" db="EMBL/GenBank/DDBJ databases">
        <authorList>
            <person name="Raymann K."/>
        </authorList>
    </citation>
    <scope>NUCLEOTIDE SEQUENCE [LARGE SCALE GENOMIC DNA]</scope>
    <source>
        <strain evidence="2 4">KZ19</strain>
    </source>
</reference>
<dbReference type="PANTHER" id="PTHR13696:SF99">
    <property type="entry name" value="COBYRINIC ACID AC-DIAMIDE SYNTHASE"/>
    <property type="match status" value="1"/>
</dbReference>
<dbReference type="InterPro" id="IPR027417">
    <property type="entry name" value="P-loop_NTPase"/>
</dbReference>
<dbReference type="Proteomes" id="UP000237365">
    <property type="component" value="Unassembled WGS sequence"/>
</dbReference>
<evidence type="ECO:0000313" key="2">
    <source>
        <dbReference type="EMBL" id="MEX3187555.1"/>
    </source>
</evidence>
<evidence type="ECO:0000313" key="3">
    <source>
        <dbReference type="EMBL" id="POP14989.1"/>
    </source>
</evidence>
<dbReference type="EMBL" id="PQGI02000001">
    <property type="protein sequence ID" value="MEX3187555.1"/>
    <property type="molecule type" value="Genomic_DNA"/>
</dbReference>
<dbReference type="InterPro" id="IPR025669">
    <property type="entry name" value="AAA_dom"/>
</dbReference>
<dbReference type="EMBL" id="PQGI01000014">
    <property type="protein sequence ID" value="POP14989.1"/>
    <property type="molecule type" value="Genomic_DNA"/>
</dbReference>
<name>A0AAP8PUV0_SERMA</name>
<accession>A0AAP8PUV0</accession>
<dbReference type="RefSeq" id="WP_103682085.1">
    <property type="nucleotide sequence ID" value="NZ_CP192508.2"/>
</dbReference>
<feature type="domain" description="AAA" evidence="1">
    <location>
        <begin position="32"/>
        <end position="218"/>
    </location>
</feature>
<gene>
    <name evidence="2" type="ORF">C3R40_013085</name>
    <name evidence="3" type="ORF">C3R40_21030</name>
</gene>
<reference evidence="2 4" key="2">
    <citation type="submission" date="2024-07" db="EMBL/GenBank/DDBJ databases">
        <title>Making a pathogen? Evaluating the impact of protist predation on the evolution of virulence in Serratia marcescens.</title>
        <authorList>
            <person name="Hopkins H."/>
            <person name="Lopezguerra C."/>
            <person name="Lau M.-J."/>
        </authorList>
    </citation>
    <scope>NUCLEOTIDE SEQUENCE [LARGE SCALE GENOMIC DNA]</scope>
    <source>
        <strain evidence="2 4">KZ19</strain>
    </source>
</reference>
<dbReference type="PANTHER" id="PTHR13696">
    <property type="entry name" value="P-LOOP CONTAINING NUCLEOSIDE TRIPHOSPHATE HYDROLASE"/>
    <property type="match status" value="1"/>
</dbReference>
<dbReference type="InterPro" id="IPR050678">
    <property type="entry name" value="DNA_Partitioning_ATPase"/>
</dbReference>
<comment type="caution">
    <text evidence="3">The sequence shown here is derived from an EMBL/GenBank/DDBJ whole genome shotgun (WGS) entry which is preliminary data.</text>
</comment>
<dbReference type="Pfam" id="PF13614">
    <property type="entry name" value="AAA_31"/>
    <property type="match status" value="1"/>
</dbReference>
<protein>
    <submittedName>
        <fullName evidence="3">Chromosome partitioning protein</fullName>
    </submittedName>
    <submittedName>
        <fullName evidence="2">ParA family protein</fullName>
    </submittedName>
</protein>
<dbReference type="AlphaFoldDB" id="A0AAP8PUV0"/>
<organism evidence="3">
    <name type="scientific">Serratia marcescens</name>
    <dbReference type="NCBI Taxonomy" id="615"/>
    <lineage>
        <taxon>Bacteria</taxon>
        <taxon>Pseudomonadati</taxon>
        <taxon>Pseudomonadota</taxon>
        <taxon>Gammaproteobacteria</taxon>
        <taxon>Enterobacterales</taxon>
        <taxon>Yersiniaceae</taxon>
        <taxon>Serratia</taxon>
    </lineage>
</organism>
<reference evidence="3" key="1">
    <citation type="submission" date="2018-01" db="EMBL/GenBank/DDBJ databases">
        <title>The opportunistic pathogen Serratia marcescens is an overlooked threat to honeybees.</title>
        <authorList>
            <person name="Raymann K."/>
            <person name="Shaffer Z."/>
            <person name="Coon K."/>
            <person name="Salisbury S."/>
            <person name="Moran N.A."/>
        </authorList>
    </citation>
    <scope>NUCLEOTIDE SEQUENCE [LARGE SCALE GENOMIC DNA]</scope>
    <source>
        <strain evidence="3">KZ19</strain>
    </source>
</reference>
<evidence type="ECO:0000259" key="1">
    <source>
        <dbReference type="Pfam" id="PF13614"/>
    </source>
</evidence>